<evidence type="ECO:0000256" key="1">
    <source>
        <dbReference type="ARBA" id="ARBA00022723"/>
    </source>
</evidence>
<evidence type="ECO:0000256" key="4">
    <source>
        <dbReference type="SAM" id="SignalP"/>
    </source>
</evidence>
<dbReference type="EMBL" id="NIDE01000014">
    <property type="protein sequence ID" value="OWK37745.1"/>
    <property type="molecule type" value="Genomic_DNA"/>
</dbReference>
<dbReference type="PROSITE" id="PS51007">
    <property type="entry name" value="CYTC"/>
    <property type="match status" value="1"/>
</dbReference>
<feature type="chain" id="PRO_5012194976" description="Cytochrome c domain-containing protein" evidence="4">
    <location>
        <begin position="22"/>
        <end position="422"/>
    </location>
</feature>
<dbReference type="RefSeq" id="WP_088257604.1">
    <property type="nucleotide sequence ID" value="NZ_NIDE01000014.1"/>
</dbReference>
<dbReference type="OrthoDB" id="240048at2"/>
<keyword evidence="4" id="KW-0732">Signal</keyword>
<comment type="caution">
    <text evidence="6">The sequence shown here is derived from an EMBL/GenBank/DDBJ whole genome shotgun (WGS) entry which is preliminary data.</text>
</comment>
<keyword evidence="7" id="KW-1185">Reference proteome</keyword>
<feature type="domain" description="Cytochrome c" evidence="5">
    <location>
        <begin position="21"/>
        <end position="123"/>
    </location>
</feature>
<feature type="signal peptide" evidence="4">
    <location>
        <begin position="1"/>
        <end position="21"/>
    </location>
</feature>
<protein>
    <recommendedName>
        <fullName evidence="5">Cytochrome c domain-containing protein</fullName>
    </recommendedName>
</protein>
<evidence type="ECO:0000256" key="3">
    <source>
        <dbReference type="PROSITE-ProRule" id="PRU00433"/>
    </source>
</evidence>
<evidence type="ECO:0000259" key="5">
    <source>
        <dbReference type="PROSITE" id="PS51007"/>
    </source>
</evidence>
<proteinExistence type="predicted"/>
<organism evidence="6 7">
    <name type="scientific">Fimbriiglobus ruber</name>
    <dbReference type="NCBI Taxonomy" id="1908690"/>
    <lineage>
        <taxon>Bacteria</taxon>
        <taxon>Pseudomonadati</taxon>
        <taxon>Planctomycetota</taxon>
        <taxon>Planctomycetia</taxon>
        <taxon>Gemmatales</taxon>
        <taxon>Gemmataceae</taxon>
        <taxon>Fimbriiglobus</taxon>
    </lineage>
</organism>
<dbReference type="GO" id="GO:0009055">
    <property type="term" value="F:electron transfer activity"/>
    <property type="evidence" value="ECO:0007669"/>
    <property type="project" value="InterPro"/>
</dbReference>
<gene>
    <name evidence="6" type="ORF">FRUB_06865</name>
</gene>
<dbReference type="GO" id="GO:0046872">
    <property type="term" value="F:metal ion binding"/>
    <property type="evidence" value="ECO:0007669"/>
    <property type="project" value="UniProtKB-KW"/>
</dbReference>
<accession>A0A225DMV8</accession>
<sequence>MRPILASLALLFSLAELPAADAPLTPEQVFDRRIKPIFQSPNPSSCVQCHLAGVDIKNYIRPSHTETFLSLRDLGLIDLDKPEKSRILALIEMGKDEKGAAAVHQANRTAEYEAFAAWVKASAADPALRSAPKLAADKLARPARPDEVIRHARKDRLVESFANTVWPMRFRCMSCHSEGSDQSKKFIAEFGDRVAWFKAGGPEATLKYLMDTKLLDAKEPAKSLLLLKPLNEAKHRGGQKFVVGDEGYKAFRRFLEDYAKIVGDKYEKAADLPPPLADEVFGTESWLKIENTPAEWSGKLLVVRVHAWDEKAGAWEAEPVATSDRKIGAGKPGTPGTIWQHTLTLRAAKGSDRAKAWRAGRPALPAGRYLVKVYVDGGGTLDRDWTATLGDAEYVGRAEVRSAWPTGYGSMTVVPAARVKKD</sequence>
<name>A0A225DMV8_9BACT</name>
<dbReference type="Proteomes" id="UP000214646">
    <property type="component" value="Unassembled WGS sequence"/>
</dbReference>
<keyword evidence="3" id="KW-0349">Heme</keyword>
<keyword evidence="2 3" id="KW-0408">Iron</keyword>
<dbReference type="GO" id="GO:0020037">
    <property type="term" value="F:heme binding"/>
    <property type="evidence" value="ECO:0007669"/>
    <property type="project" value="InterPro"/>
</dbReference>
<evidence type="ECO:0000313" key="6">
    <source>
        <dbReference type="EMBL" id="OWK37745.1"/>
    </source>
</evidence>
<dbReference type="AlphaFoldDB" id="A0A225DMV8"/>
<dbReference type="InterPro" id="IPR009056">
    <property type="entry name" value="Cyt_c-like_dom"/>
</dbReference>
<evidence type="ECO:0000256" key="2">
    <source>
        <dbReference type="ARBA" id="ARBA00023004"/>
    </source>
</evidence>
<reference evidence="7" key="1">
    <citation type="submission" date="2017-06" db="EMBL/GenBank/DDBJ databases">
        <title>Genome analysis of Fimbriiglobus ruber SP5, the first member of the order Planctomycetales with confirmed chitinolytic capability.</title>
        <authorList>
            <person name="Ravin N.V."/>
            <person name="Rakitin A.L."/>
            <person name="Ivanova A.A."/>
            <person name="Beletsky A.V."/>
            <person name="Kulichevskaya I.S."/>
            <person name="Mardanov A.V."/>
            <person name="Dedysh S.N."/>
        </authorList>
    </citation>
    <scope>NUCLEOTIDE SEQUENCE [LARGE SCALE GENOMIC DNA]</scope>
    <source>
        <strain evidence="7">SP5</strain>
    </source>
</reference>
<keyword evidence="1 3" id="KW-0479">Metal-binding</keyword>
<evidence type="ECO:0000313" key="7">
    <source>
        <dbReference type="Proteomes" id="UP000214646"/>
    </source>
</evidence>